<proteinExistence type="predicted"/>
<comment type="caution">
    <text evidence="1">The sequence shown here is derived from an EMBL/GenBank/DDBJ whole genome shotgun (WGS) entry which is preliminary data.</text>
</comment>
<name>A0A2T5MB09_9GAMM</name>
<dbReference type="OrthoDB" id="9812283at2"/>
<dbReference type="EMBL" id="QANS01000012">
    <property type="protein sequence ID" value="PTU27730.1"/>
    <property type="molecule type" value="Genomic_DNA"/>
</dbReference>
<accession>A0A2T5MB09</accession>
<dbReference type="Pfam" id="PF13289">
    <property type="entry name" value="SIR2_2"/>
    <property type="match status" value="1"/>
</dbReference>
<dbReference type="Proteomes" id="UP000244248">
    <property type="component" value="Unassembled WGS sequence"/>
</dbReference>
<dbReference type="RefSeq" id="WP_107941898.1">
    <property type="nucleotide sequence ID" value="NZ_QANS01000012.1"/>
</dbReference>
<keyword evidence="2" id="KW-1185">Reference proteome</keyword>
<sequence>MSDANDGKTAPQGNLSFLKGSEEFLPTAGKLNTSWVDLTSKTRGQLSEALSAKNIAFLLGSGASSLEKDGSQWGIPTMGPLAKEFSGGVGKRGDKLFLTATEKKDLRTRFGIDLSLAPYSTNLEKLLEVLFSLRLALTNSVRVPDKQGLALVRTCIGKTQAFIFSKCTDGLFANWFGDKKVLEIYKAFYRTLVFRDRSLPRPWVFTTNYDLFNETALDQLGVPYCNGFSGTIERRFNPSMYRYALAEQIDISQRRWSAVDGFIYLCKLHGSVSWVEDEHGLYPIRELQVPSPDGKVMIYPTPTKQSSSFGAPYSDLFREFQSRIAREQSVLFALGYSFGDEHVNNIIYQALTIPTFRLVIFGSATNPALTKLRDLNDPRIWIISGESPEGLKAHHFELVVNQLLPSQPTDHIDVAVAKVIESLLRPKDGSENASP</sequence>
<evidence type="ECO:0000313" key="2">
    <source>
        <dbReference type="Proteomes" id="UP000244248"/>
    </source>
</evidence>
<organism evidence="1 2">
    <name type="scientific">Stenotrophobium rhamnosiphilum</name>
    <dbReference type="NCBI Taxonomy" id="2029166"/>
    <lineage>
        <taxon>Bacteria</taxon>
        <taxon>Pseudomonadati</taxon>
        <taxon>Pseudomonadota</taxon>
        <taxon>Gammaproteobacteria</taxon>
        <taxon>Nevskiales</taxon>
        <taxon>Nevskiaceae</taxon>
        <taxon>Stenotrophobium</taxon>
    </lineage>
</organism>
<protein>
    <submittedName>
        <fullName evidence="1">SIR2 family protein</fullName>
    </submittedName>
</protein>
<reference evidence="1 2" key="1">
    <citation type="submission" date="2018-04" db="EMBL/GenBank/DDBJ databases">
        <title>Novel species isolated from glacier.</title>
        <authorList>
            <person name="Liu Q."/>
            <person name="Xin Y.-H."/>
        </authorList>
    </citation>
    <scope>NUCLEOTIDE SEQUENCE [LARGE SCALE GENOMIC DNA]</scope>
    <source>
        <strain evidence="1 2">GT1R17</strain>
    </source>
</reference>
<gene>
    <name evidence="1" type="ORF">CJD38_18155</name>
</gene>
<dbReference type="AlphaFoldDB" id="A0A2T5MB09"/>
<evidence type="ECO:0000313" key="1">
    <source>
        <dbReference type="EMBL" id="PTU27730.1"/>
    </source>
</evidence>